<evidence type="ECO:0000256" key="3">
    <source>
        <dbReference type="ARBA" id="ARBA00022475"/>
    </source>
</evidence>
<feature type="region of interest" description="Actin-binding" evidence="17">
    <location>
        <begin position="624"/>
        <end position="646"/>
    </location>
</feature>
<keyword evidence="17" id="KW-0009">Actin-binding</keyword>
<dbReference type="PROSITE" id="PS51456">
    <property type="entry name" value="MYOSIN_MOTOR"/>
    <property type="match status" value="1"/>
</dbReference>
<comment type="subcellular location">
    <subcellularLocation>
        <location evidence="1">Cell membrane</location>
        <topology evidence="1">Multi-pass membrane protein</topology>
    </subcellularLocation>
</comment>
<feature type="transmembrane region" description="Helical" evidence="19">
    <location>
        <begin position="937"/>
        <end position="956"/>
    </location>
</feature>
<evidence type="ECO:0000256" key="1">
    <source>
        <dbReference type="ARBA" id="ARBA00004651"/>
    </source>
</evidence>
<evidence type="ECO:0000313" key="22">
    <source>
        <dbReference type="Proteomes" id="UP001634394"/>
    </source>
</evidence>
<dbReference type="GO" id="GO:0005524">
    <property type="term" value="F:ATP binding"/>
    <property type="evidence" value="ECO:0007669"/>
    <property type="project" value="UniProtKB-UniRule"/>
</dbReference>
<dbReference type="FunFam" id="3.90.550.10:FF:000139">
    <property type="entry name" value="Chitin synthase 8"/>
    <property type="match status" value="1"/>
</dbReference>
<dbReference type="PRINTS" id="PR00193">
    <property type="entry name" value="MYOSINHEAVY"/>
</dbReference>
<gene>
    <name evidence="21" type="ORF">ACJMK2_021616</name>
</gene>
<feature type="transmembrane region" description="Helical" evidence="19">
    <location>
        <begin position="2206"/>
        <end position="2224"/>
    </location>
</feature>
<keyword evidence="7 17" id="KW-0547">Nucleotide-binding</keyword>
<keyword evidence="4" id="KW-0328">Glycosyltransferase</keyword>
<feature type="transmembrane region" description="Helical" evidence="19">
    <location>
        <begin position="1183"/>
        <end position="1204"/>
    </location>
</feature>
<dbReference type="SUPFAM" id="SSF53448">
    <property type="entry name" value="Nucleotide-diphospho-sugar transferases"/>
    <property type="match status" value="1"/>
</dbReference>
<dbReference type="InterPro" id="IPR029044">
    <property type="entry name" value="Nucleotide-diphossugar_trans"/>
</dbReference>
<dbReference type="GO" id="GO:0003774">
    <property type="term" value="F:cytoskeletal motor activity"/>
    <property type="evidence" value="ECO:0007669"/>
    <property type="project" value="UniProtKB-UniRule"/>
</dbReference>
<keyword evidence="12 19" id="KW-0472">Membrane</keyword>
<feature type="transmembrane region" description="Helical" evidence="19">
    <location>
        <begin position="1235"/>
        <end position="1254"/>
    </location>
</feature>
<evidence type="ECO:0000256" key="14">
    <source>
        <dbReference type="ARBA" id="ARBA00023180"/>
    </source>
</evidence>
<evidence type="ECO:0000256" key="18">
    <source>
        <dbReference type="SAM" id="MobiDB-lite"/>
    </source>
</evidence>
<dbReference type="InterPro" id="IPR036961">
    <property type="entry name" value="Kinesin_motor_dom_sf"/>
</dbReference>
<dbReference type="GO" id="GO:0003779">
    <property type="term" value="F:actin binding"/>
    <property type="evidence" value="ECO:0007669"/>
    <property type="project" value="UniProtKB-KW"/>
</dbReference>
<keyword evidence="5" id="KW-0808">Transferase</keyword>
<dbReference type="Gene3D" id="1.20.58.530">
    <property type="match status" value="1"/>
</dbReference>
<feature type="transmembrane region" description="Helical" evidence="19">
    <location>
        <begin position="1313"/>
        <end position="1331"/>
    </location>
</feature>
<evidence type="ECO:0000256" key="12">
    <source>
        <dbReference type="ARBA" id="ARBA00023136"/>
    </source>
</evidence>
<feature type="transmembrane region" description="Helical" evidence="19">
    <location>
        <begin position="1806"/>
        <end position="1831"/>
    </location>
</feature>
<dbReference type="Gene3D" id="1.20.120.720">
    <property type="entry name" value="Myosin VI head, motor domain, U50 subdomain"/>
    <property type="match status" value="1"/>
</dbReference>
<feature type="transmembrane region" description="Helical" evidence="19">
    <location>
        <begin position="1925"/>
        <end position="1944"/>
    </location>
</feature>
<keyword evidence="13 17" id="KW-0505">Motor protein</keyword>
<evidence type="ECO:0000256" key="9">
    <source>
        <dbReference type="ARBA" id="ARBA00022989"/>
    </source>
</evidence>
<feature type="transmembrane region" description="Helical" evidence="19">
    <location>
        <begin position="1096"/>
        <end position="1119"/>
    </location>
</feature>
<evidence type="ECO:0000256" key="19">
    <source>
        <dbReference type="SAM" id="Phobius"/>
    </source>
</evidence>
<feature type="compositionally biased region" description="Basic and acidic residues" evidence="18">
    <location>
        <begin position="2481"/>
        <end position="2490"/>
    </location>
</feature>
<dbReference type="GO" id="GO:0016459">
    <property type="term" value="C:myosin complex"/>
    <property type="evidence" value="ECO:0007669"/>
    <property type="project" value="UniProtKB-KW"/>
</dbReference>
<dbReference type="CDD" id="cd04190">
    <property type="entry name" value="Chitin_synth_C"/>
    <property type="match status" value="1"/>
</dbReference>
<evidence type="ECO:0000256" key="15">
    <source>
        <dbReference type="ARBA" id="ARBA00046329"/>
    </source>
</evidence>
<dbReference type="SUPFAM" id="SSF52540">
    <property type="entry name" value="P-loop containing nucleoside triphosphate hydrolases"/>
    <property type="match status" value="1"/>
</dbReference>
<feature type="compositionally biased region" description="Basic and acidic residues" evidence="18">
    <location>
        <begin position="750"/>
        <end position="811"/>
    </location>
</feature>
<evidence type="ECO:0000256" key="17">
    <source>
        <dbReference type="PROSITE-ProRule" id="PRU00782"/>
    </source>
</evidence>
<dbReference type="Gene3D" id="3.40.850.10">
    <property type="entry name" value="Kinesin motor domain"/>
    <property type="match status" value="1"/>
</dbReference>
<feature type="domain" description="Myosin motor" evidence="20">
    <location>
        <begin position="18"/>
        <end position="751"/>
    </location>
</feature>
<protein>
    <recommendedName>
        <fullName evidence="2">chitin synthase</fullName>
        <ecNumber evidence="2">2.4.1.16</ecNumber>
    </recommendedName>
</protein>
<feature type="transmembrane region" description="Helical" evidence="19">
    <location>
        <begin position="989"/>
        <end position="1013"/>
    </location>
</feature>
<dbReference type="InterPro" id="IPR055120">
    <property type="entry name" value="Chs-1/2_IV_N"/>
</dbReference>
<keyword evidence="11 17" id="KW-0518">Myosin</keyword>
<feature type="region of interest" description="Disordered" evidence="18">
    <location>
        <begin position="750"/>
        <end position="824"/>
    </location>
</feature>
<dbReference type="EMBL" id="JBJQND010000018">
    <property type="protein sequence ID" value="KAL3836174.1"/>
    <property type="molecule type" value="Genomic_DNA"/>
</dbReference>
<keyword evidence="10" id="KW-0175">Coiled coil</keyword>
<dbReference type="Gene3D" id="6.20.240.20">
    <property type="match status" value="1"/>
</dbReference>
<evidence type="ECO:0000256" key="4">
    <source>
        <dbReference type="ARBA" id="ARBA00022676"/>
    </source>
</evidence>
<dbReference type="Proteomes" id="UP001634394">
    <property type="component" value="Unassembled WGS sequence"/>
</dbReference>
<proteinExistence type="inferred from homology"/>
<feature type="region of interest" description="Disordered" evidence="18">
    <location>
        <begin position="838"/>
        <end position="904"/>
    </location>
</feature>
<dbReference type="PANTHER" id="PTHR22914:SF42">
    <property type="entry name" value="CHITIN SYNTHASE"/>
    <property type="match status" value="1"/>
</dbReference>
<feature type="region of interest" description="Disordered" evidence="18">
    <location>
        <begin position="2474"/>
        <end position="2501"/>
    </location>
</feature>
<evidence type="ECO:0000256" key="10">
    <source>
        <dbReference type="ARBA" id="ARBA00023054"/>
    </source>
</evidence>
<dbReference type="Pfam" id="PF23000">
    <property type="entry name" value="ChitinSynthase_IV_N"/>
    <property type="match status" value="1"/>
</dbReference>
<feature type="compositionally biased region" description="Low complexity" evidence="18">
    <location>
        <begin position="840"/>
        <end position="849"/>
    </location>
</feature>
<feature type="transmembrane region" description="Helical" evidence="19">
    <location>
        <begin position="1055"/>
        <end position="1076"/>
    </location>
</feature>
<evidence type="ECO:0000256" key="11">
    <source>
        <dbReference type="ARBA" id="ARBA00023123"/>
    </source>
</evidence>
<keyword evidence="6 19" id="KW-0812">Transmembrane</keyword>
<keyword evidence="3" id="KW-1003">Cell membrane</keyword>
<evidence type="ECO:0000313" key="21">
    <source>
        <dbReference type="EMBL" id="KAL3836174.1"/>
    </source>
</evidence>
<keyword evidence="9 19" id="KW-1133">Transmembrane helix</keyword>
<feature type="compositionally biased region" description="Basic and acidic residues" evidence="18">
    <location>
        <begin position="854"/>
        <end position="876"/>
    </location>
</feature>
<feature type="transmembrane region" description="Helical" evidence="19">
    <location>
        <begin position="1019"/>
        <end position="1043"/>
    </location>
</feature>
<feature type="binding site" evidence="17">
    <location>
        <begin position="113"/>
        <end position="120"/>
    </location>
    <ligand>
        <name>ATP</name>
        <dbReference type="ChEBI" id="CHEBI:30616"/>
    </ligand>
</feature>
<evidence type="ECO:0000256" key="5">
    <source>
        <dbReference type="ARBA" id="ARBA00022679"/>
    </source>
</evidence>
<evidence type="ECO:0000256" key="8">
    <source>
        <dbReference type="ARBA" id="ARBA00022840"/>
    </source>
</evidence>
<evidence type="ECO:0000256" key="16">
    <source>
        <dbReference type="ARBA" id="ARBA00048014"/>
    </source>
</evidence>
<evidence type="ECO:0000256" key="13">
    <source>
        <dbReference type="ARBA" id="ARBA00023175"/>
    </source>
</evidence>
<keyword evidence="8 17" id="KW-0067">ATP-binding</keyword>
<sequence>MADSQDIELENVEDRTNGHDDDLSQLPHLDNDTILHTLKRRYEEDNIYTCCGDILIALNPCKEIPELFSGNKHKEYDWKNFVKHPRPHVFHTAATAFRRMREYKTDQVIIVCGESGAGKTESTKYMVKHFVHMSKSNNRELHEKIIKVNPLLEAFGNAKTTMNHNSSRFAKYLELSFKKDGDLAGVVIRDYMLEKSRVVSRCENEGNFHIFYSLFYGTPTATLKELHLEKPIKDYRILQSDQSLLGNKEKYIKMYKEQLEILQQIHTNPRVMQNMLAAVVHLTEIRFIESSTKADASELEDLEPVVYASDLLGLKPEDVISALISTKITAAGEEVSKNKNPEEAKVGRDALAKALYERMFQWIVRQINDDLHPPADRGGDCQNIGILDIAGFEKLSINSFEQLCINTVNERLQNFMNAKVFKTELLIYKDEGIDVAEITFTNNDALVDFLIKQPHNILATLDEQSKIQYGTDESFVRQLNTSYGQSKFYTQSKSNQPEFTISHFAGQVMYTATGFIEKNRDLLNKELKECMKRSSDEFISDLFKVKKGPTGTISETVYMYRESRRVPHGVQVLPQGSQQKNRTSDLRRTMNNIIKEGMSGRQGIRSTAPSKEPRTVVSFFKKSLMELLNKIEHAEQLFVRCLKPNVYLRPGDFTDPVVTDQLRYNGVSEIAKIRKDGFMHRKPYKEFIQRYVDVFAGKKNIDAKNATIEILRRFDQEYQRDYKLGINMVFMKDRLVAWMEGKLIVYEEQKRKEEEEKERKRQELRKQEEERLRQERRKQEEERLRQEQKASEEERYRQEQDRKAKRNETEKPPISFSIHEAGTPHISFSVEETHVKSFYGSSHSSSGSDSSDDSDSHSTSRFKNIKDTMKVVEGDNRPPSPPVTIDETRDDHSSDASRKKKKKPVKDKPFWDIFQIIARETKGRDVHEQRSLKVLKVVTYTVIFAIVLFCTVAQKLSLITLMTKQKAPNSIQFAQTTEVVEARIEIGRYWLAVIAICIPYGLVFISSLFKWLFGNMPAIRWTTLLFCMVMEGVHAGGIALFVFRILPEVDLVRGVLLLSAVGIIPSVLSPICSSAAKRKKPTEHPCENVGNRTARLIFDNLSFIAQVSVIPVIILFEYFPDAKKIESNPARNVEVAFTIVMVSFSMWENFLDDRFCGSLGYKNGLKNFMLSLKYDLQESRPKITFFTSLIKIAIILGAVTGIHFDIRDGPHDNFMLNATDSFKTLSMLPMQMKSSALILIITTFVGYYAAYTACKLDLQTFSFSLPLILSTPVAFVLAYVDCGLSGNLLVGFSAESRMCVLRDSGERWTMSDYWWHVLIGAAWWGSIYWMGRHIWFPMQERLSKVERLFTSPFYCSVFFEENLVLNRRRHNRRVFREFRGDDNAKKKVYYRMSEYDINELAEDAGDTYEQKAQDRIPPMIYACATMWHENRIEMVQLLKSLFRMDKDQFLRRNAEFITGKLDRDYYDYEAHIFFDDAMELNDDEEFVPNKFVKMFVEVMDEAASSVHEQHMEIADPFRVPTPYGGQLIWQMPGGNLLFLHMKDKNKIRHRKRWSQVMYMYYLLGYRIVRQCEEIVVAAIDEGNLNELLSWKAKPEGAAANFGKSHVFQALTEEVVRRAERTFLLALDGDVDFTPGAVRLMLDRMKKSEKTGAACGRIHPIGTGPLVWYQKFEYATAHWLQKATEHVLGCVLCSPGCFSLFRGSALMDDNVMRKYTEKPTEAIHHLMYDQGEDRWLCTLLLQQGYRVDYAAASDAYTYAPEGFEEYFNQRRRWTPSTVANIADLLKDYKNTISVNSNISMLYILYQFALLVSSLIGPATILMMISGAFNLVFGLTVEQAYLASLAPAVLYFAICFFLKPKWQILVAEILTGMYAFIMMIVLVGTIVTAVKEGLFHPSVIFLTFLVGIYVIAAMLHPKEWFNIVYGLLYFLLIPSGYLLLIIYSLVNLNVITWGTREVPKKKTKQQLEEEKIEEERKKKEKAEKPGFFARLFPTAQIKDIFETFRKLTEGQKDKQQDKFVDVIKTLNETVARLAANDREKQVEQKELSPETREMQIDSPSVIVNIAEEDNKIEPFQQAEHDYDQVVIIPDEKERPKGILRKKPTGVSFEDRKGKTVSIDEKITVQLRDSGKTETEDIYDIVGRQKRDEMTNPAWLEDKAIGEGVVMQMADSEKDFWKGVIAKYLHPIDKDVQAEKAMADSLLDLRNNVALGIAMINLLWMAINFMFQLRGGLTFELKYSSLAKDTSLDEDSTANEYVAKVDILGLLFVFVFAFILILQIAGMIMHRWGTFQHFISITQLWNPFASKKLKKELQERERDLTAEDVVEVCKKILAEPLPDYDSDEGDDDEEERQIEEVKEQILNIQTVGTRHTIGKSGNLRSSLGATLRGSSRFDLTAAGQSVSKLQKSLSRSLKQINIYGETENDQAPEETKLLREMKTVHKRLYLPREGPLPDPPKTLGHMSGAQSSLWRRIKSQKATSHLPGYEESHRDLSRSMPNIPDGDTDDSIYDEIPGTMGRALGKRLRLLHKIGVMKTREQNHLHVDMQNGRLSSQRHSAELF</sequence>
<feature type="transmembrane region" description="Helical" evidence="19">
    <location>
        <begin position="1837"/>
        <end position="1856"/>
    </location>
</feature>
<dbReference type="InterPro" id="IPR027417">
    <property type="entry name" value="P-loop_NTPase"/>
</dbReference>
<comment type="catalytic activity">
    <reaction evidence="16">
        <text>[(1-&gt;4)-N-acetyl-beta-D-glucosaminyl](n) + UDP-N-acetyl-alpha-D-glucosamine = [(1-&gt;4)-N-acetyl-beta-D-glucosaminyl](n+1) + UDP + H(+)</text>
        <dbReference type="Rhea" id="RHEA:16637"/>
        <dbReference type="Rhea" id="RHEA-COMP:9593"/>
        <dbReference type="Rhea" id="RHEA-COMP:9595"/>
        <dbReference type="ChEBI" id="CHEBI:15378"/>
        <dbReference type="ChEBI" id="CHEBI:17029"/>
        <dbReference type="ChEBI" id="CHEBI:57705"/>
        <dbReference type="ChEBI" id="CHEBI:58223"/>
        <dbReference type="EC" id="2.4.1.16"/>
    </reaction>
</comment>
<evidence type="ECO:0000256" key="7">
    <source>
        <dbReference type="ARBA" id="ARBA00022741"/>
    </source>
</evidence>
<accession>A0ABD3TGK8</accession>
<dbReference type="Pfam" id="PF03142">
    <property type="entry name" value="Chitin_synth_2"/>
    <property type="match status" value="1"/>
</dbReference>
<dbReference type="GO" id="GO:0004100">
    <property type="term" value="F:chitin synthase activity"/>
    <property type="evidence" value="ECO:0007669"/>
    <property type="project" value="UniProtKB-EC"/>
</dbReference>
<dbReference type="EC" id="2.4.1.16" evidence="2"/>
<keyword evidence="14" id="KW-0325">Glycoprotein</keyword>
<comment type="similarity">
    <text evidence="15">Belongs to the chitin synthase family. Class IV subfamily.</text>
</comment>
<comment type="similarity">
    <text evidence="17">Belongs to the TRAFAC class myosin-kinesin ATPase superfamily. Myosin family.</text>
</comment>
<dbReference type="InterPro" id="IPR004835">
    <property type="entry name" value="Chitin_synth"/>
</dbReference>
<feature type="transmembrane region" description="Helical" evidence="19">
    <location>
        <begin position="1892"/>
        <end position="1913"/>
    </location>
</feature>
<feature type="transmembrane region" description="Helical" evidence="19">
    <location>
        <begin position="2260"/>
        <end position="2282"/>
    </location>
</feature>
<dbReference type="Gene3D" id="1.10.10.820">
    <property type="match status" value="1"/>
</dbReference>
<reference evidence="21 22" key="1">
    <citation type="submission" date="2024-11" db="EMBL/GenBank/DDBJ databases">
        <title>Chromosome-level genome assembly of the freshwater bivalve Anodonta woodiana.</title>
        <authorList>
            <person name="Chen X."/>
        </authorList>
    </citation>
    <scope>NUCLEOTIDE SEQUENCE [LARGE SCALE GENOMIC DNA]</scope>
    <source>
        <strain evidence="21">MN2024</strain>
        <tissue evidence="21">Gills</tissue>
    </source>
</reference>
<organism evidence="21 22">
    <name type="scientific">Sinanodonta woodiana</name>
    <name type="common">Chinese pond mussel</name>
    <name type="synonym">Anodonta woodiana</name>
    <dbReference type="NCBI Taxonomy" id="1069815"/>
    <lineage>
        <taxon>Eukaryota</taxon>
        <taxon>Metazoa</taxon>
        <taxon>Spiralia</taxon>
        <taxon>Lophotrochozoa</taxon>
        <taxon>Mollusca</taxon>
        <taxon>Bivalvia</taxon>
        <taxon>Autobranchia</taxon>
        <taxon>Heteroconchia</taxon>
        <taxon>Palaeoheterodonta</taxon>
        <taxon>Unionida</taxon>
        <taxon>Unionoidea</taxon>
        <taxon>Unionidae</taxon>
        <taxon>Unioninae</taxon>
        <taxon>Sinanodonta</taxon>
    </lineage>
</organism>
<dbReference type="Pfam" id="PF00063">
    <property type="entry name" value="Myosin_head"/>
    <property type="match status" value="1"/>
</dbReference>
<feature type="transmembrane region" description="Helical" evidence="19">
    <location>
        <begin position="1863"/>
        <end position="1886"/>
    </location>
</feature>
<dbReference type="GO" id="GO:0005886">
    <property type="term" value="C:plasma membrane"/>
    <property type="evidence" value="ECO:0007669"/>
    <property type="project" value="UniProtKB-SubCell"/>
</dbReference>
<keyword evidence="22" id="KW-1185">Reference proteome</keyword>
<dbReference type="InterPro" id="IPR001609">
    <property type="entry name" value="Myosin_head_motor_dom-like"/>
</dbReference>
<comment type="caution">
    <text evidence="21">The sequence shown here is derived from an EMBL/GenBank/DDBJ whole genome shotgun (WGS) entry which is preliminary data.</text>
</comment>
<evidence type="ECO:0000259" key="20">
    <source>
        <dbReference type="PROSITE" id="PS51456"/>
    </source>
</evidence>
<evidence type="ECO:0000256" key="6">
    <source>
        <dbReference type="ARBA" id="ARBA00022692"/>
    </source>
</evidence>
<dbReference type="PANTHER" id="PTHR22914">
    <property type="entry name" value="CHITIN SYNTHASE"/>
    <property type="match status" value="1"/>
</dbReference>
<dbReference type="SMART" id="SM00242">
    <property type="entry name" value="MYSc"/>
    <property type="match status" value="1"/>
</dbReference>
<name>A0ABD3TGK8_SINWO</name>
<feature type="compositionally biased region" description="Basic and acidic residues" evidence="18">
    <location>
        <begin position="886"/>
        <end position="897"/>
    </location>
</feature>
<evidence type="ECO:0000256" key="2">
    <source>
        <dbReference type="ARBA" id="ARBA00012543"/>
    </source>
</evidence>